<dbReference type="Gene3D" id="3.30.70.330">
    <property type="match status" value="1"/>
</dbReference>
<reference evidence="1 2" key="1">
    <citation type="journal article" date="2013" name="BMC Genomics">
        <title>Genome sequencing and comparative genomics of honey bee microsporidia, Nosema apis reveal novel insights into host-parasite interactions.</title>
        <authorList>
            <person name="Chen Yp."/>
            <person name="Pettis J.S."/>
            <person name="Zhao Y."/>
            <person name="Liu X."/>
            <person name="Tallon L.J."/>
            <person name="Sadzewicz L.D."/>
            <person name="Li R."/>
            <person name="Zheng H."/>
            <person name="Huang S."/>
            <person name="Zhang X."/>
            <person name="Hamilton M.C."/>
            <person name="Pernal S.F."/>
            <person name="Melathopoulos A.P."/>
            <person name="Yan X."/>
            <person name="Evans J.D."/>
        </authorList>
    </citation>
    <scope>NUCLEOTIDE SEQUENCE [LARGE SCALE GENOMIC DNA]</scope>
    <source>
        <strain evidence="1 2">BRL 01</strain>
    </source>
</reference>
<proteinExistence type="predicted"/>
<dbReference type="EMBL" id="KE647094">
    <property type="protein sequence ID" value="EQB61769.1"/>
    <property type="molecule type" value="Genomic_DNA"/>
</dbReference>
<dbReference type="InterPro" id="IPR035979">
    <property type="entry name" value="RBD_domain_sf"/>
</dbReference>
<organism evidence="1 2">
    <name type="scientific">Vairimorpha apis BRL 01</name>
    <dbReference type="NCBI Taxonomy" id="1037528"/>
    <lineage>
        <taxon>Eukaryota</taxon>
        <taxon>Fungi</taxon>
        <taxon>Fungi incertae sedis</taxon>
        <taxon>Microsporidia</taxon>
        <taxon>Nosematidae</taxon>
        <taxon>Vairimorpha</taxon>
    </lineage>
</organism>
<dbReference type="CDD" id="cd00590">
    <property type="entry name" value="RRM_SF"/>
    <property type="match status" value="1"/>
</dbReference>
<sequence length="222" mass="26249">MQNRDTFSYKDRNLHEDNYYNDRNRNMYSFSNEYRKFSHQPNYDDSRFLNYDDPNDRFNCPYCSKCTYHGVPFKGDGGFKTNNNFDRQDFDNKRYKRGHPNDVNKIVIQDFPFNVSICDLEDFVKKFGFEIIFSRMTSRGDCAILELKSIQDKFTAIQKLNGIDFCGSKLYVREFKTFGIPNSGDKYVEKNDFIDNKMNSKSEDDEQGVDIYSGLDTINLDQ</sequence>
<accession>T0LBV9</accession>
<dbReference type="VEuPathDB" id="MicrosporidiaDB:NAPIS_ORF00654"/>
<dbReference type="AlphaFoldDB" id="T0LBV9"/>
<dbReference type="InterPro" id="IPR012677">
    <property type="entry name" value="Nucleotide-bd_a/b_plait_sf"/>
</dbReference>
<dbReference type="GO" id="GO:0003676">
    <property type="term" value="F:nucleic acid binding"/>
    <property type="evidence" value="ECO:0007669"/>
    <property type="project" value="InterPro"/>
</dbReference>
<gene>
    <name evidence="1" type="ORF">NAPIS_ORF00654</name>
</gene>
<name>T0LBV9_9MICR</name>
<dbReference type="Proteomes" id="UP000053780">
    <property type="component" value="Unassembled WGS sequence"/>
</dbReference>
<evidence type="ECO:0000313" key="1">
    <source>
        <dbReference type="EMBL" id="EQB61769.1"/>
    </source>
</evidence>
<dbReference type="SUPFAM" id="SSF54928">
    <property type="entry name" value="RNA-binding domain, RBD"/>
    <property type="match status" value="1"/>
</dbReference>
<dbReference type="HOGENOM" id="CLU_1245702_0_0_1"/>
<dbReference type="OrthoDB" id="1099063at2759"/>
<keyword evidence="2" id="KW-1185">Reference proteome</keyword>
<protein>
    <submittedName>
        <fullName evidence="1">Arginine serine rich pre-mrna splicing factor</fullName>
    </submittedName>
</protein>
<evidence type="ECO:0000313" key="2">
    <source>
        <dbReference type="Proteomes" id="UP000053780"/>
    </source>
</evidence>